<evidence type="ECO:0000256" key="2">
    <source>
        <dbReference type="ARBA" id="ARBA00022737"/>
    </source>
</evidence>
<dbReference type="GO" id="GO:0051707">
    <property type="term" value="P:response to other organism"/>
    <property type="evidence" value="ECO:0007669"/>
    <property type="project" value="UniProtKB-ARBA"/>
</dbReference>
<keyword evidence="3" id="KW-0611">Plant defense</keyword>
<dbReference type="PANTHER" id="PTHR11017:SF570">
    <property type="entry name" value="DISEASE RESISTANCE PROTEIN (TIR-NBS CLASS)-RELATED"/>
    <property type="match status" value="1"/>
</dbReference>
<evidence type="ECO:0000313" key="6">
    <source>
        <dbReference type="EMBL" id="KAL3745505.1"/>
    </source>
</evidence>
<name>A0ABD3L0N9_EUCGL</name>
<evidence type="ECO:0000259" key="5">
    <source>
        <dbReference type="PROSITE" id="PS50104"/>
    </source>
</evidence>
<feature type="region of interest" description="Disordered" evidence="4">
    <location>
        <begin position="1"/>
        <end position="23"/>
    </location>
</feature>
<evidence type="ECO:0000256" key="3">
    <source>
        <dbReference type="ARBA" id="ARBA00022821"/>
    </source>
</evidence>
<organism evidence="6 7">
    <name type="scientific">Eucalyptus globulus</name>
    <name type="common">Tasmanian blue gum</name>
    <dbReference type="NCBI Taxonomy" id="34317"/>
    <lineage>
        <taxon>Eukaryota</taxon>
        <taxon>Viridiplantae</taxon>
        <taxon>Streptophyta</taxon>
        <taxon>Embryophyta</taxon>
        <taxon>Tracheophyta</taxon>
        <taxon>Spermatophyta</taxon>
        <taxon>Magnoliopsida</taxon>
        <taxon>eudicotyledons</taxon>
        <taxon>Gunneridae</taxon>
        <taxon>Pentapetalae</taxon>
        <taxon>rosids</taxon>
        <taxon>malvids</taxon>
        <taxon>Myrtales</taxon>
        <taxon>Myrtaceae</taxon>
        <taxon>Myrtoideae</taxon>
        <taxon>Eucalypteae</taxon>
        <taxon>Eucalyptus</taxon>
    </lineage>
</organism>
<protein>
    <recommendedName>
        <fullName evidence="5">TIR domain-containing protein</fullName>
    </recommendedName>
</protein>
<dbReference type="InterPro" id="IPR035897">
    <property type="entry name" value="Toll_tir_struct_dom_sf"/>
</dbReference>
<evidence type="ECO:0000256" key="4">
    <source>
        <dbReference type="SAM" id="MobiDB-lite"/>
    </source>
</evidence>
<dbReference type="InterPro" id="IPR032675">
    <property type="entry name" value="LRR_dom_sf"/>
</dbReference>
<dbReference type="Gene3D" id="3.40.50.300">
    <property type="entry name" value="P-loop containing nucleotide triphosphate hydrolases"/>
    <property type="match status" value="1"/>
</dbReference>
<dbReference type="InterPro" id="IPR027417">
    <property type="entry name" value="P-loop_NTPase"/>
</dbReference>
<dbReference type="GO" id="GO:0006952">
    <property type="term" value="P:defense response"/>
    <property type="evidence" value="ECO:0007669"/>
    <property type="project" value="UniProtKB-KW"/>
</dbReference>
<reference evidence="6 7" key="1">
    <citation type="submission" date="2024-11" db="EMBL/GenBank/DDBJ databases">
        <title>Chromosome-level genome assembly of Eucalyptus globulus Labill. provides insights into its genome evolution.</title>
        <authorList>
            <person name="Li X."/>
        </authorList>
    </citation>
    <scope>NUCLEOTIDE SEQUENCE [LARGE SCALE GENOMIC DNA]</scope>
    <source>
        <strain evidence="6">CL2024</strain>
        <tissue evidence="6">Fresh tender leaves</tissue>
    </source>
</reference>
<dbReference type="AlphaFoldDB" id="A0ABD3L0N9"/>
<dbReference type="PRINTS" id="PR00364">
    <property type="entry name" value="DISEASERSIST"/>
</dbReference>
<accession>A0ABD3L0N9</accession>
<keyword evidence="1" id="KW-0433">Leucine-rich repeat</keyword>
<dbReference type="Pfam" id="PF00931">
    <property type="entry name" value="NB-ARC"/>
    <property type="match status" value="1"/>
</dbReference>
<dbReference type="SMART" id="SM00255">
    <property type="entry name" value="TIR"/>
    <property type="match status" value="1"/>
</dbReference>
<dbReference type="InterPro" id="IPR055414">
    <property type="entry name" value="LRR_R13L4/SHOC2-like"/>
</dbReference>
<dbReference type="Gene3D" id="1.10.8.430">
    <property type="entry name" value="Helical domain of apoptotic protease-activating factors"/>
    <property type="match status" value="1"/>
</dbReference>
<dbReference type="EMBL" id="JBJKBG010000003">
    <property type="protein sequence ID" value="KAL3745505.1"/>
    <property type="molecule type" value="Genomic_DNA"/>
</dbReference>
<dbReference type="Pfam" id="PF23598">
    <property type="entry name" value="LRR_14"/>
    <property type="match status" value="1"/>
</dbReference>
<dbReference type="InterPro" id="IPR002182">
    <property type="entry name" value="NB-ARC"/>
</dbReference>
<feature type="region of interest" description="Disordered" evidence="4">
    <location>
        <begin position="36"/>
        <end position="68"/>
    </location>
</feature>
<dbReference type="InterPro" id="IPR058192">
    <property type="entry name" value="WHD_ROQ1-like"/>
</dbReference>
<feature type="domain" description="TIR" evidence="5">
    <location>
        <begin position="216"/>
        <end position="354"/>
    </location>
</feature>
<evidence type="ECO:0000256" key="1">
    <source>
        <dbReference type="ARBA" id="ARBA00022614"/>
    </source>
</evidence>
<dbReference type="InterPro" id="IPR000157">
    <property type="entry name" value="TIR_dom"/>
</dbReference>
<dbReference type="SMART" id="SM00369">
    <property type="entry name" value="LRR_TYP"/>
    <property type="match status" value="5"/>
</dbReference>
<gene>
    <name evidence="6" type="ORF">ACJRO7_014591</name>
</gene>
<dbReference type="Pfam" id="PF23282">
    <property type="entry name" value="WHD_ROQ1"/>
    <property type="match status" value="1"/>
</dbReference>
<comment type="caution">
    <text evidence="6">The sequence shown here is derived from an EMBL/GenBank/DDBJ whole genome shotgun (WGS) entry which is preliminary data.</text>
</comment>
<dbReference type="Gene3D" id="3.40.50.10140">
    <property type="entry name" value="Toll/interleukin-1 receptor homology (TIR) domain"/>
    <property type="match status" value="1"/>
</dbReference>
<dbReference type="Proteomes" id="UP001634007">
    <property type="component" value="Unassembled WGS sequence"/>
</dbReference>
<evidence type="ECO:0000313" key="7">
    <source>
        <dbReference type="Proteomes" id="UP001634007"/>
    </source>
</evidence>
<dbReference type="InterPro" id="IPR003591">
    <property type="entry name" value="Leu-rich_rpt_typical-subtyp"/>
</dbReference>
<dbReference type="PROSITE" id="PS50104">
    <property type="entry name" value="TIR"/>
    <property type="match status" value="1"/>
</dbReference>
<keyword evidence="7" id="KW-1185">Reference proteome</keyword>
<dbReference type="Gene3D" id="3.80.10.10">
    <property type="entry name" value="Ribonuclease Inhibitor"/>
    <property type="match status" value="3"/>
</dbReference>
<dbReference type="SUPFAM" id="SSF52200">
    <property type="entry name" value="Toll/Interleukin receptor TIR domain"/>
    <property type="match status" value="1"/>
</dbReference>
<dbReference type="SUPFAM" id="SSF52540">
    <property type="entry name" value="P-loop containing nucleoside triphosphate hydrolases"/>
    <property type="match status" value="1"/>
</dbReference>
<dbReference type="SUPFAM" id="SSF52058">
    <property type="entry name" value="L domain-like"/>
    <property type="match status" value="2"/>
</dbReference>
<proteinExistence type="predicted"/>
<dbReference type="PANTHER" id="PTHR11017">
    <property type="entry name" value="LEUCINE-RICH REPEAT-CONTAINING PROTEIN"/>
    <property type="match status" value="1"/>
</dbReference>
<dbReference type="InterPro" id="IPR042197">
    <property type="entry name" value="Apaf_helical"/>
</dbReference>
<dbReference type="Pfam" id="PF01582">
    <property type="entry name" value="TIR"/>
    <property type="match status" value="1"/>
</dbReference>
<dbReference type="InterPro" id="IPR044974">
    <property type="entry name" value="Disease_R_plants"/>
</dbReference>
<keyword evidence="2" id="KW-0677">Repeat</keyword>
<sequence length="1224" mass="139732">MRQRKQAEFTEASTPTMSKRPRPDLLEELFELQSEECGSEETLLPSTRQRKGAEFTNTSTPTILKRPRPDLLEELFELQSEEGESEETLLLPTTRQRQRAEFTEASAPTMSKRPRPDLLDELFELQSEEGESEQTLLLPSTRQRKRAEFSETSIPTMLKQARPDLLEELFELQSGEGKSEANFLLPSSDSLEKINVPLESSANSWPSASSTSVIGNNYHIFLSFRGPDTRKSFVDHLYHRLKDVGLVFHPNFLFRDDENLPFGKDIAANLLNAIKCSKVSIPIISENYAASKWCLRELIHIMECKESRGQIVLPVLYKVKPQDVQHLGGSFGEAFRMHEHHFDEEVKQQGPTALKRALDLRVFESEKFADGCEGELVNKLVEIIVHKQQHDFQPHLPMNLVGIDNRVAEVMKLVDIACPDTRIIGIWGMGGIGKTTLATIIYNKLFNKFKCHSFLRDIRETIKSKGMEYVQSLMISDITKNPKSGVRDSKTGITMIRSSCEKKVLILLDDVDHRDHLDNLIGDCNFKSGSRIIITCRDKALLKFEYKMYELKEMNRKESFLLFSRYAFEEEQLPTNLATLSSDIVATTGGLPLALMVIGSLLNGVKDQMVWRETLEKLRNAPDEIVQGKLKISYNTLTYKEKHIFLDIACFFIGTDKIIATYLWEDLKFFPITGLRVLINRSLIKIDEENRLRMHDQLRDLGRAIARPEDVKPWHWSRPWDVETMTILGHKEENENIEALCLDEGGSREFMKRESFKKMPSLKFLYLKDVEFDGDFEGSLAELRWLKWERCPVSFKATNVHLEKLVILDLSGDYSSRNHISENWRGWSSIKMERLKVLNLSGCLNLISTPSLSTLKNLEMLILEDCLNIKKIDPSIGDVKCLISLNLDNCQSLEKLPEQLGELEDLEELLLDNTPMKEIPPFIGSLKKLKRLRARHLIIFSLGQIPSSIGQLGELVELNLLGTNIEELPESIGELNKLKILRISHSHIKWLPSSIGKLRSLEELNADRCLHLEGQIHVDKGGLSSLKTLCLRHTKISSLPENLDQLSSLECLDLYDCCELQSLPKPPFSLSFLGLTCRSNELPPLSHLKHLKELNLGRCKSLQSIPELPSCIRTLDVWGCPKLEWLPNLSNLEFLSELLLEDCNEMKKLDGLEALKSLEGLHISGHKHIQVLDLSKSEHLKKLIVWECKSLVEICCPSKFLEFFNADGCESLKILPEFLPHDRP</sequence>